<gene>
    <name evidence="2" type="ORF">CVT25_002244</name>
</gene>
<keyword evidence="3" id="KW-1185">Reference proteome</keyword>
<proteinExistence type="predicted"/>
<comment type="caution">
    <text evidence="2">The sequence shown here is derived from an EMBL/GenBank/DDBJ whole genome shotgun (WGS) entry which is preliminary data.</text>
</comment>
<dbReference type="AlphaFoldDB" id="A0A409X5J2"/>
<evidence type="ECO:0000313" key="2">
    <source>
        <dbReference type="EMBL" id="PPQ86063.1"/>
    </source>
</evidence>
<dbReference type="PANTHER" id="PTHR10906">
    <property type="entry name" value="SECY/SEC61-ALPHA FAMILY MEMBER"/>
    <property type="match status" value="1"/>
</dbReference>
<evidence type="ECO:0000256" key="1">
    <source>
        <dbReference type="SAM" id="Phobius"/>
    </source>
</evidence>
<feature type="transmembrane region" description="Helical" evidence="1">
    <location>
        <begin position="44"/>
        <end position="66"/>
    </location>
</feature>
<dbReference type="InterPro" id="IPR023201">
    <property type="entry name" value="SecY_dom_sf"/>
</dbReference>
<evidence type="ECO:0000313" key="3">
    <source>
        <dbReference type="Proteomes" id="UP000283269"/>
    </source>
</evidence>
<dbReference type="Proteomes" id="UP000283269">
    <property type="component" value="Unassembled WGS sequence"/>
</dbReference>
<feature type="transmembrane region" description="Helical" evidence="1">
    <location>
        <begin position="72"/>
        <end position="90"/>
    </location>
</feature>
<dbReference type="GO" id="GO:0015031">
    <property type="term" value="P:protein transport"/>
    <property type="evidence" value="ECO:0007669"/>
    <property type="project" value="InterPro"/>
</dbReference>
<dbReference type="STRING" id="93625.A0A409X5J2"/>
<dbReference type="InParanoid" id="A0A409X5J2"/>
<keyword evidence="1" id="KW-0472">Membrane</keyword>
<dbReference type="EMBL" id="NHYD01002567">
    <property type="protein sequence ID" value="PPQ86063.1"/>
    <property type="molecule type" value="Genomic_DNA"/>
</dbReference>
<dbReference type="GO" id="GO:0016020">
    <property type="term" value="C:membrane"/>
    <property type="evidence" value="ECO:0007669"/>
    <property type="project" value="InterPro"/>
</dbReference>
<accession>A0A409X5J2</accession>
<feature type="transmembrane region" description="Helical" evidence="1">
    <location>
        <begin position="14"/>
        <end position="32"/>
    </location>
</feature>
<dbReference type="Gene3D" id="1.10.3370.10">
    <property type="entry name" value="SecY subunit domain"/>
    <property type="match status" value="1"/>
</dbReference>
<dbReference type="InterPro" id="IPR002208">
    <property type="entry name" value="SecY/SEC61-alpha"/>
</dbReference>
<name>A0A409X5J2_PSICY</name>
<keyword evidence="1" id="KW-1133">Transmembrane helix</keyword>
<dbReference type="SUPFAM" id="SSF103491">
    <property type="entry name" value="Preprotein translocase SecY subunit"/>
    <property type="match status" value="1"/>
</dbReference>
<reference evidence="2 3" key="1">
    <citation type="journal article" date="2018" name="Evol. Lett.">
        <title>Horizontal gene cluster transfer increased hallucinogenic mushroom diversity.</title>
        <authorList>
            <person name="Reynolds H.T."/>
            <person name="Vijayakumar V."/>
            <person name="Gluck-Thaler E."/>
            <person name="Korotkin H.B."/>
            <person name="Matheny P.B."/>
            <person name="Slot J.C."/>
        </authorList>
    </citation>
    <scope>NUCLEOTIDE SEQUENCE [LARGE SCALE GENOMIC DNA]</scope>
    <source>
        <strain evidence="2 3">2631</strain>
    </source>
</reference>
<organism evidence="2 3">
    <name type="scientific">Psilocybe cyanescens</name>
    <dbReference type="NCBI Taxonomy" id="93625"/>
    <lineage>
        <taxon>Eukaryota</taxon>
        <taxon>Fungi</taxon>
        <taxon>Dikarya</taxon>
        <taxon>Basidiomycota</taxon>
        <taxon>Agaricomycotina</taxon>
        <taxon>Agaricomycetes</taxon>
        <taxon>Agaricomycetidae</taxon>
        <taxon>Agaricales</taxon>
        <taxon>Agaricineae</taxon>
        <taxon>Strophariaceae</taxon>
        <taxon>Psilocybe</taxon>
    </lineage>
</organism>
<protein>
    <submittedName>
        <fullName evidence="2">Uncharacterized protein</fullName>
    </submittedName>
</protein>
<keyword evidence="1" id="KW-0812">Transmembrane</keyword>
<sequence length="116" mass="12467">MSSPGNDPTPPTRWWIRIILATNHGTLMELGITPIITSGMNMRLWAVFALITALGQATVYVLAELYGQPSDLGAGMCPLFIIAALILALLNELLQKGYGLGSGVNLFIPLFIPTNI</sequence>